<evidence type="ECO:0000256" key="4">
    <source>
        <dbReference type="ARBA" id="ARBA00023157"/>
    </source>
</evidence>
<keyword evidence="8" id="KW-1185">Reference proteome</keyword>
<keyword evidence="3" id="KW-0106">Calcium</keyword>
<dbReference type="PANTHER" id="PTHR16146:SF46">
    <property type="entry name" value="INTELECTIN-1A-RELATED"/>
    <property type="match status" value="1"/>
</dbReference>
<dbReference type="Pfam" id="PF00147">
    <property type="entry name" value="Fibrinogen_C"/>
    <property type="match status" value="1"/>
</dbReference>
<evidence type="ECO:0000313" key="7">
    <source>
        <dbReference type="EMBL" id="OAD23620.1"/>
    </source>
</evidence>
<name>A0A176S6J2_9GAMM</name>
<keyword evidence="5" id="KW-1133">Transmembrane helix</keyword>
<reference evidence="7 8" key="1">
    <citation type="submission" date="2016-05" db="EMBL/GenBank/DDBJ databases">
        <title>Single-cell genome of chain-forming Candidatus Thiomargarita nelsonii and comparison to other large sulfur-oxidizing bacteria.</title>
        <authorList>
            <person name="Winkel M."/>
            <person name="Salman V."/>
            <person name="Woyke T."/>
            <person name="Schulz-Vogt H."/>
            <person name="Richter M."/>
            <person name="Flood B."/>
            <person name="Bailey J."/>
            <person name="Amann R."/>
            <person name="Mussmann M."/>
        </authorList>
    </citation>
    <scope>NUCLEOTIDE SEQUENCE [LARGE SCALE GENOMIC DNA]</scope>
    <source>
        <strain evidence="7 8">THI036</strain>
    </source>
</reference>
<proteinExistence type="predicted"/>
<evidence type="ECO:0000313" key="8">
    <source>
        <dbReference type="Proteomes" id="UP000076962"/>
    </source>
</evidence>
<feature type="transmembrane region" description="Helical" evidence="5">
    <location>
        <begin position="16"/>
        <end position="36"/>
    </location>
</feature>
<keyword evidence="5" id="KW-0812">Transmembrane</keyword>
<keyword evidence="4" id="KW-1015">Disulfide bond</keyword>
<dbReference type="Proteomes" id="UP000076962">
    <property type="component" value="Unassembled WGS sequence"/>
</dbReference>
<dbReference type="EMBL" id="LUTY01000255">
    <property type="protein sequence ID" value="OAD23620.1"/>
    <property type="molecule type" value="Genomic_DNA"/>
</dbReference>
<evidence type="ECO:0000256" key="5">
    <source>
        <dbReference type="SAM" id="Phobius"/>
    </source>
</evidence>
<keyword evidence="5" id="KW-0472">Membrane</keyword>
<evidence type="ECO:0000256" key="3">
    <source>
        <dbReference type="ARBA" id="ARBA00022837"/>
    </source>
</evidence>
<dbReference type="InterPro" id="IPR014716">
    <property type="entry name" value="Fibrinogen_a/b/g_C_1"/>
</dbReference>
<protein>
    <submittedName>
        <fullName evidence="7">Endothelial lectin HL-2</fullName>
    </submittedName>
</protein>
<dbReference type="PROSITE" id="PS51406">
    <property type="entry name" value="FIBRINOGEN_C_2"/>
    <property type="match status" value="1"/>
</dbReference>
<evidence type="ECO:0000256" key="2">
    <source>
        <dbReference type="ARBA" id="ARBA00022734"/>
    </source>
</evidence>
<evidence type="ECO:0000256" key="1">
    <source>
        <dbReference type="ARBA" id="ARBA00022723"/>
    </source>
</evidence>
<keyword evidence="1" id="KW-0479">Metal-binding</keyword>
<comment type="caution">
    <text evidence="7">The sequence shown here is derived from an EMBL/GenBank/DDBJ whole genome shotgun (WGS) entry which is preliminary data.</text>
</comment>
<sequence length="322" mass="35571">MGANMRMTYFDTLRQLIVKLSLIMGLFFGLIINVFGTEKCHATYSLDGSLHIPCVDVPGPFGTVQVYKADMKIVPLTNPFQFVVIAVAPVEDKPTNSKSCREIKENAPSSEDDIYKIDPDGEGGNEPFEVYCDMTTNGGGWTLFVNIIYGSYVYDQVISTQLGTNTINNNFIGSKPYNTVARMRVEGNGSSPFAFDVKQNAASGSYVPSTDGTYHSIVFDFFTAAIEQDNTDIKFNSNSLAFYTSRTGYHSGSFVYISGGFDSIIDGYTYNSGNNGVYWVNHQQVSGNQYYHCANTMDIGYHLGSNNVCSGKIATKIQLYYR</sequence>
<dbReference type="InterPro" id="IPR036056">
    <property type="entry name" value="Fibrinogen-like_C"/>
</dbReference>
<dbReference type="AlphaFoldDB" id="A0A176S6J2"/>
<gene>
    <name evidence="7" type="ORF">THIOM_000543</name>
</gene>
<keyword evidence="2 7" id="KW-0430">Lectin</keyword>
<accession>A0A176S6J2</accession>
<dbReference type="GO" id="GO:0070492">
    <property type="term" value="F:oligosaccharide binding"/>
    <property type="evidence" value="ECO:0007669"/>
    <property type="project" value="TreeGrafter"/>
</dbReference>
<organism evidence="7 8">
    <name type="scientific">Candidatus Thiomargarita nelsonii</name>
    <dbReference type="NCBI Taxonomy" id="1003181"/>
    <lineage>
        <taxon>Bacteria</taxon>
        <taxon>Pseudomonadati</taxon>
        <taxon>Pseudomonadota</taxon>
        <taxon>Gammaproteobacteria</taxon>
        <taxon>Thiotrichales</taxon>
        <taxon>Thiotrichaceae</taxon>
        <taxon>Thiomargarita</taxon>
    </lineage>
</organism>
<dbReference type="Gene3D" id="3.90.215.10">
    <property type="entry name" value="Gamma Fibrinogen, chain A, domain 1"/>
    <property type="match status" value="1"/>
</dbReference>
<dbReference type="InterPro" id="IPR002181">
    <property type="entry name" value="Fibrinogen_a/b/g_C_dom"/>
</dbReference>
<dbReference type="PANTHER" id="PTHR16146">
    <property type="entry name" value="INTELECTIN"/>
    <property type="match status" value="1"/>
</dbReference>
<dbReference type="SUPFAM" id="SSF56496">
    <property type="entry name" value="Fibrinogen C-terminal domain-like"/>
    <property type="match status" value="2"/>
</dbReference>
<dbReference type="GO" id="GO:0005615">
    <property type="term" value="C:extracellular space"/>
    <property type="evidence" value="ECO:0007669"/>
    <property type="project" value="TreeGrafter"/>
</dbReference>
<evidence type="ECO:0000259" key="6">
    <source>
        <dbReference type="PROSITE" id="PS51406"/>
    </source>
</evidence>
<feature type="domain" description="Fibrinogen C-terminal" evidence="6">
    <location>
        <begin position="91"/>
        <end position="151"/>
    </location>
</feature>
<dbReference type="NCBIfam" id="NF040941">
    <property type="entry name" value="GGGWT_bact"/>
    <property type="match status" value="1"/>
</dbReference>
<dbReference type="GO" id="GO:0046872">
    <property type="term" value="F:metal ion binding"/>
    <property type="evidence" value="ECO:0007669"/>
    <property type="project" value="UniProtKB-KW"/>
</dbReference>